<organism evidence="2 3">
    <name type="scientific">Nitrososphaera viennensis EN76</name>
    <dbReference type="NCBI Taxonomy" id="926571"/>
    <lineage>
        <taxon>Archaea</taxon>
        <taxon>Nitrososphaerota</taxon>
        <taxon>Nitrososphaeria</taxon>
        <taxon>Nitrososphaerales</taxon>
        <taxon>Nitrososphaeraceae</taxon>
        <taxon>Nitrososphaera</taxon>
    </lineage>
</organism>
<dbReference type="InterPro" id="IPR036087">
    <property type="entry name" value="Nict_dMeBzImd_PRibTrfase_sf"/>
</dbReference>
<dbReference type="HOGENOM" id="CLU_053134_0_0_2"/>
<dbReference type="InterPro" id="IPR002805">
    <property type="entry name" value="Nict_dMeBzImd_PRibTrfase_arc"/>
</dbReference>
<evidence type="ECO:0000256" key="1">
    <source>
        <dbReference type="HAMAP-Rule" id="MF_01086"/>
    </source>
</evidence>
<protein>
    <recommendedName>
        <fullName evidence="1">UPF0284 protein NVIE_002360</fullName>
    </recommendedName>
</protein>
<dbReference type="InterPro" id="IPR003200">
    <property type="entry name" value="Nict_dMeBzImd_PRibTrfase"/>
</dbReference>
<accession>A0A060HMM6</accession>
<dbReference type="PANTHER" id="PTHR38811:SF1">
    <property type="entry name" value="UPF0284 PROTEIN SLL1500"/>
    <property type="match status" value="1"/>
</dbReference>
<dbReference type="AlphaFoldDB" id="A0A060HMM6"/>
<evidence type="ECO:0000313" key="3">
    <source>
        <dbReference type="Proteomes" id="UP000027093"/>
    </source>
</evidence>
<dbReference type="Gene3D" id="3.40.50.10210">
    <property type="match status" value="1"/>
</dbReference>
<sequence length="372" mass="38236">MIGGKDIIGPRHSASKFFSAAKNPFFCCVISHTATSEIPGLTVAGANPELVKYTSPADAEFLHYGYCRCIPGVPATPDGKPTPAVITKAALELAGIPFLVVDAGTKVRPDIPCVSFGVKPGGNITQENAMDVSDAKRALEYGHALGRQLARSSDLVVIGESIPGGTTTALAVLSALGIDALFKVSSSMPENPHGLKNKTVKSALERARISAAEKAPAALEAMSLVGDPMMPSVAGISAGALEAGAKVMLAGGTQMSAVLAVMKGLSIPLTDDVCIGTTIYVAKDSSADLAGLVKQVSPKVPVLACDLRLEKSSKPGLQAFARGFVKEGVGAGGSSIAAMLKTKANGKKMLAAIERVYERSIERKMASTTTAT</sequence>
<dbReference type="SUPFAM" id="SSF52733">
    <property type="entry name" value="Nicotinate mononucleotide:5,6-dimethylbenzimidazole phosphoribosyltransferase (CobT)"/>
    <property type="match status" value="1"/>
</dbReference>
<name>A0A060HMM6_9ARCH</name>
<dbReference type="Pfam" id="PF02277">
    <property type="entry name" value="DBI_PRT"/>
    <property type="match status" value="1"/>
</dbReference>
<dbReference type="CDD" id="cd02439">
    <property type="entry name" value="DMB-PRT_CobT"/>
    <property type="match status" value="1"/>
</dbReference>
<reference evidence="2 3" key="1">
    <citation type="journal article" date="2014" name="Int. J. Syst. Evol. Microbiol.">
        <title>Nitrososphaera viennensis gen. nov., sp. nov., an aerobic and mesophilic, ammonia-oxidizing archaeon from soil and a member of the archaeal phylum Thaumarchaeota.</title>
        <authorList>
            <person name="Stieglmeier M."/>
            <person name="Klingl A."/>
            <person name="Alves R.J."/>
            <person name="Rittmann S.K."/>
            <person name="Melcher M."/>
            <person name="Leisch N."/>
            <person name="Schleper C."/>
        </authorList>
    </citation>
    <scope>NUCLEOTIDE SEQUENCE [LARGE SCALE GENOMIC DNA]</scope>
    <source>
        <strain evidence="2">EN76</strain>
    </source>
</reference>
<dbReference type="GeneID" id="74945496"/>
<dbReference type="EMBL" id="CP007536">
    <property type="protein sequence ID" value="AIC14422.1"/>
    <property type="molecule type" value="Genomic_DNA"/>
</dbReference>
<dbReference type="NCBIfam" id="TIGR00303">
    <property type="entry name" value="nicotinate mononucleotide-dependent phosphoribosyltransferase CobT"/>
    <property type="match status" value="1"/>
</dbReference>
<dbReference type="NCBIfam" id="NF003372">
    <property type="entry name" value="PRK04447.1-5"/>
    <property type="match status" value="1"/>
</dbReference>
<dbReference type="PANTHER" id="PTHR38811">
    <property type="match status" value="1"/>
</dbReference>
<keyword evidence="3" id="KW-1185">Reference proteome</keyword>
<dbReference type="GO" id="GO:0008939">
    <property type="term" value="F:nicotinate-nucleotide-dimethylbenzimidazole phosphoribosyltransferase activity"/>
    <property type="evidence" value="ECO:0007669"/>
    <property type="project" value="InterPro"/>
</dbReference>
<dbReference type="STRING" id="926571.NVIE_002360"/>
<dbReference type="OrthoDB" id="9136at2157"/>
<dbReference type="KEGG" id="nvn:NVIE_002360"/>
<dbReference type="Proteomes" id="UP000027093">
    <property type="component" value="Chromosome"/>
</dbReference>
<proteinExistence type="inferred from homology"/>
<comment type="similarity">
    <text evidence="1">Belongs to the UPF0284 family.</text>
</comment>
<dbReference type="RefSeq" id="WP_075053645.1">
    <property type="nucleotide sequence ID" value="NZ_CP007536.1"/>
</dbReference>
<gene>
    <name evidence="2" type="ORF">NVIE_002360</name>
</gene>
<dbReference type="HAMAP" id="MF_01086">
    <property type="entry name" value="UPF0284"/>
    <property type="match status" value="1"/>
</dbReference>
<evidence type="ECO:0000313" key="2">
    <source>
        <dbReference type="EMBL" id="AIC14422.1"/>
    </source>
</evidence>